<dbReference type="EMBL" id="BMZS01000010">
    <property type="protein sequence ID" value="GHD57993.1"/>
    <property type="molecule type" value="Genomic_DNA"/>
</dbReference>
<evidence type="ECO:0000313" key="4">
    <source>
        <dbReference type="Proteomes" id="UP000630353"/>
    </source>
</evidence>
<dbReference type="AlphaFoldDB" id="A0A918XWB6"/>
<reference evidence="3" key="1">
    <citation type="journal article" date="2014" name="Int. J. Syst. Evol. Microbiol.">
        <title>Complete genome sequence of Corynebacterium casei LMG S-19264T (=DSM 44701T), isolated from a smear-ripened cheese.</title>
        <authorList>
            <consortium name="US DOE Joint Genome Institute (JGI-PGF)"/>
            <person name="Walter F."/>
            <person name="Albersmeier A."/>
            <person name="Kalinowski J."/>
            <person name="Ruckert C."/>
        </authorList>
    </citation>
    <scope>NUCLEOTIDE SEQUENCE</scope>
    <source>
        <strain evidence="3">KCTC 42651</strain>
    </source>
</reference>
<protein>
    <submittedName>
        <fullName evidence="3">Uncharacterized protein</fullName>
    </submittedName>
</protein>
<feature type="transmembrane region" description="Helical" evidence="1">
    <location>
        <begin position="50"/>
        <end position="72"/>
    </location>
</feature>
<keyword evidence="1" id="KW-0812">Transmembrane</keyword>
<dbReference type="Proteomes" id="UP000630353">
    <property type="component" value="Unassembled WGS sequence"/>
</dbReference>
<evidence type="ECO:0000256" key="2">
    <source>
        <dbReference type="SAM" id="SignalP"/>
    </source>
</evidence>
<gene>
    <name evidence="3" type="ORF">GCM10017083_40200</name>
</gene>
<evidence type="ECO:0000256" key="1">
    <source>
        <dbReference type="SAM" id="Phobius"/>
    </source>
</evidence>
<keyword evidence="1" id="KW-1133">Transmembrane helix</keyword>
<evidence type="ECO:0000313" key="3">
    <source>
        <dbReference type="EMBL" id="GHD57993.1"/>
    </source>
</evidence>
<reference evidence="3" key="2">
    <citation type="submission" date="2020-09" db="EMBL/GenBank/DDBJ databases">
        <authorList>
            <person name="Sun Q."/>
            <person name="Kim S."/>
        </authorList>
    </citation>
    <scope>NUCLEOTIDE SEQUENCE</scope>
    <source>
        <strain evidence="3">KCTC 42651</strain>
    </source>
</reference>
<dbReference type="RefSeq" id="WP_189992974.1">
    <property type="nucleotide sequence ID" value="NZ_BMZS01000010.1"/>
</dbReference>
<feature type="chain" id="PRO_5037955028" evidence="2">
    <location>
        <begin position="27"/>
        <end position="138"/>
    </location>
</feature>
<keyword evidence="2" id="KW-0732">Signal</keyword>
<organism evidence="3 4">
    <name type="scientific">Thalassobaculum fulvum</name>
    <dbReference type="NCBI Taxonomy" id="1633335"/>
    <lineage>
        <taxon>Bacteria</taxon>
        <taxon>Pseudomonadati</taxon>
        <taxon>Pseudomonadota</taxon>
        <taxon>Alphaproteobacteria</taxon>
        <taxon>Rhodospirillales</taxon>
        <taxon>Thalassobaculaceae</taxon>
        <taxon>Thalassobaculum</taxon>
    </lineage>
</organism>
<accession>A0A918XWB6</accession>
<keyword evidence="4" id="KW-1185">Reference proteome</keyword>
<sequence>MNALKTLAAAGLIASSLAIAPVGAQAQTAAAPAASSGFDGYRVLAVTAGVIAGAAVAAVVTDGLIIPVYAYATGAAGMGGGMGGGMAAGAGAAEGGGLGMAAMGNNMGQAGAMFVRGSMRLLGAIGGGFYADSWYTGQ</sequence>
<comment type="caution">
    <text evidence="3">The sequence shown here is derived from an EMBL/GenBank/DDBJ whole genome shotgun (WGS) entry which is preliminary data.</text>
</comment>
<proteinExistence type="predicted"/>
<keyword evidence="1" id="KW-0472">Membrane</keyword>
<name>A0A918XWB6_9PROT</name>
<feature type="signal peptide" evidence="2">
    <location>
        <begin position="1"/>
        <end position="26"/>
    </location>
</feature>